<dbReference type="GO" id="GO:0016787">
    <property type="term" value="F:hydrolase activity"/>
    <property type="evidence" value="ECO:0007669"/>
    <property type="project" value="UniProtKB-KW"/>
</dbReference>
<dbReference type="SUPFAM" id="SSF53474">
    <property type="entry name" value="alpha/beta-Hydrolases"/>
    <property type="match status" value="1"/>
</dbReference>
<dbReference type="InterPro" id="IPR005152">
    <property type="entry name" value="Lipase_secreted"/>
</dbReference>
<evidence type="ECO:0000259" key="1">
    <source>
        <dbReference type="Pfam" id="PF01738"/>
    </source>
</evidence>
<organism evidence="2 3">
    <name type="scientific">Psychrobacter faecalis</name>
    <dbReference type="NCBI Taxonomy" id="180588"/>
    <lineage>
        <taxon>Bacteria</taxon>
        <taxon>Pseudomonadati</taxon>
        <taxon>Pseudomonadota</taxon>
        <taxon>Gammaproteobacteria</taxon>
        <taxon>Moraxellales</taxon>
        <taxon>Moraxellaceae</taxon>
        <taxon>Psychrobacter</taxon>
    </lineage>
</organism>
<gene>
    <name evidence="2" type="ORF">Q8P09_13265</name>
</gene>
<dbReference type="Proteomes" id="UP001228171">
    <property type="component" value="Unassembled WGS sequence"/>
</dbReference>
<dbReference type="Pfam" id="PF01738">
    <property type="entry name" value="DLH"/>
    <property type="match status" value="1"/>
</dbReference>
<accession>A0ABT9HK79</accession>
<name>A0ABT9HK79_9GAMM</name>
<dbReference type="PANTHER" id="PTHR34853:SF1">
    <property type="entry name" value="LIPASE 5"/>
    <property type="match status" value="1"/>
</dbReference>
<comment type="caution">
    <text evidence="2">The sequence shown here is derived from an EMBL/GenBank/DDBJ whole genome shotgun (WGS) entry which is preliminary data.</text>
</comment>
<reference evidence="2 3" key="1">
    <citation type="submission" date="2023-08" db="EMBL/GenBank/DDBJ databases">
        <authorList>
            <person name="Kumar R."/>
        </authorList>
    </citation>
    <scope>NUCLEOTIDE SEQUENCE [LARGE SCALE GENOMIC DNA]</scope>
    <source>
        <strain evidence="2 3">LUR13</strain>
    </source>
</reference>
<keyword evidence="3" id="KW-1185">Reference proteome</keyword>
<protein>
    <submittedName>
        <fullName evidence="2">Alpha/beta fold hydrolase</fullName>
    </submittedName>
</protein>
<proteinExistence type="predicted"/>
<sequence length="566" mass="60169">MVLPNSSIINKPAMTRGLLSIAIASSLLLVGCNDDNDKIGFNNTPQHIASFTAAQIDQELEEASEIGKAVTPDAICGVTVEKISYQTKGSAGEATNATAALMLPSGSADKCQGDRPVLLHAHGTATEKNYDFTQVGNTDNPAGVRATLMAANFAAQGYIVVVPNYAGYDTSTLDYHPYLNAKQQSEEMVTALDTARALIKQQQTANNANYVKVKDSGKLFITGYSQGGHVAMATARLLQDQNRVVTAIAPSSGPYALAAFGDAIVSGNVNAGATAFVPLLAVSLQKVNNKIYRNPTEIFSKQYADTKLPTTSSFEDLIKTGKLPKTALFQSAPTEIPQLDPVSPSDKFGFAEENYLIQTSFRAAYLADVRSNPDGLVGGNGLLPAASPQNELRKALKDNDLRDFIPQMPTLICGGNQDPTVFFDLNSGSMAAILQQANADSANKLNVTVLDVDTTNNDDRVQNPITPIGSALDNPWMLTSAITDVQTKFTGTVDQVSTTAYTKAYTNAYQKALADGKTAAQADLLAVKVGEDAAQFTVASTYHAGLVSTACTQATRKFFEQNFNQS</sequence>
<feature type="domain" description="Dienelactone hydrolase" evidence="1">
    <location>
        <begin position="147"/>
        <end position="245"/>
    </location>
</feature>
<dbReference type="InterPro" id="IPR002925">
    <property type="entry name" value="Dienelactn_hydro"/>
</dbReference>
<dbReference type="Gene3D" id="3.40.50.1820">
    <property type="entry name" value="alpha/beta hydrolase"/>
    <property type="match status" value="2"/>
</dbReference>
<keyword evidence="2" id="KW-0378">Hydrolase</keyword>
<dbReference type="RefSeq" id="WP_305936143.1">
    <property type="nucleotide sequence ID" value="NZ_JAVAJI010000033.1"/>
</dbReference>
<evidence type="ECO:0000313" key="3">
    <source>
        <dbReference type="Proteomes" id="UP001228171"/>
    </source>
</evidence>
<dbReference type="PANTHER" id="PTHR34853">
    <property type="match status" value="1"/>
</dbReference>
<dbReference type="InterPro" id="IPR029058">
    <property type="entry name" value="AB_hydrolase_fold"/>
</dbReference>
<evidence type="ECO:0000313" key="2">
    <source>
        <dbReference type="EMBL" id="MDP4546047.1"/>
    </source>
</evidence>
<dbReference type="EMBL" id="JAVAJI010000033">
    <property type="protein sequence ID" value="MDP4546047.1"/>
    <property type="molecule type" value="Genomic_DNA"/>
</dbReference>